<dbReference type="Gene3D" id="1.10.287.540">
    <property type="entry name" value="Helix hairpin bin"/>
    <property type="match status" value="1"/>
</dbReference>
<accession>A0A3B0W817</accession>
<dbReference type="GO" id="GO:0043683">
    <property type="term" value="P:type IV pilus assembly"/>
    <property type="evidence" value="ECO:0007669"/>
    <property type="project" value="InterPro"/>
</dbReference>
<keyword evidence="2" id="KW-0472">Membrane</keyword>
<dbReference type="Pfam" id="PF04350">
    <property type="entry name" value="PilO"/>
    <property type="match status" value="1"/>
</dbReference>
<sequence>MNLSEIDLNDLDIEDLKKIGTAPLPIKIGIIIILCTALVIAVYFLDTTKQKIELDKVAAEELQLRDVFAGKQAKAANLEAYKQQLEEMRTSFGTLLRQLPNETEIETLLTDISQTGISAGLEINYFKPEGLRPKEFYSEYPIKLKVTGRYHEFAEFISGVAALPRIVTIQDIAIKPTDAKSGAKLSMELTAITYQYLDETAKEEEVAQ</sequence>
<feature type="transmembrane region" description="Helical" evidence="2">
    <location>
        <begin position="24"/>
        <end position="45"/>
    </location>
</feature>
<dbReference type="EMBL" id="UOFD01000039">
    <property type="protein sequence ID" value="VAW52065.1"/>
    <property type="molecule type" value="Genomic_DNA"/>
</dbReference>
<evidence type="ECO:0000313" key="3">
    <source>
        <dbReference type="EMBL" id="VAW52065.1"/>
    </source>
</evidence>
<evidence type="ECO:0000256" key="1">
    <source>
        <dbReference type="SAM" id="Coils"/>
    </source>
</evidence>
<keyword evidence="2" id="KW-1133">Transmembrane helix</keyword>
<proteinExistence type="predicted"/>
<dbReference type="Gene3D" id="3.30.70.60">
    <property type="match status" value="1"/>
</dbReference>
<name>A0A3B0W817_9ZZZZ</name>
<organism evidence="3">
    <name type="scientific">hydrothermal vent metagenome</name>
    <dbReference type="NCBI Taxonomy" id="652676"/>
    <lineage>
        <taxon>unclassified sequences</taxon>
        <taxon>metagenomes</taxon>
        <taxon>ecological metagenomes</taxon>
    </lineage>
</organism>
<dbReference type="AlphaFoldDB" id="A0A3B0W817"/>
<keyword evidence="1" id="KW-0175">Coiled coil</keyword>
<dbReference type="PANTHER" id="PTHR39555">
    <property type="entry name" value="FIMBRIAL ASSEMBLY PROTEIN PILO-LIKE PROTEIN-RELATED"/>
    <property type="match status" value="1"/>
</dbReference>
<evidence type="ECO:0000256" key="2">
    <source>
        <dbReference type="SAM" id="Phobius"/>
    </source>
</evidence>
<dbReference type="InterPro" id="IPR014717">
    <property type="entry name" value="Transl_elong_EF1B/ribsomal_bS6"/>
</dbReference>
<dbReference type="InterPro" id="IPR007445">
    <property type="entry name" value="PilO"/>
</dbReference>
<protein>
    <submittedName>
        <fullName evidence="3">Type IV pilus biogenesis protein PilO</fullName>
    </submittedName>
</protein>
<feature type="coiled-coil region" evidence="1">
    <location>
        <begin position="71"/>
        <end position="98"/>
    </location>
</feature>
<dbReference type="GO" id="GO:0043107">
    <property type="term" value="P:type IV pilus-dependent motility"/>
    <property type="evidence" value="ECO:0007669"/>
    <property type="project" value="InterPro"/>
</dbReference>
<keyword evidence="2" id="KW-0812">Transmembrane</keyword>
<reference evidence="3" key="1">
    <citation type="submission" date="2018-06" db="EMBL/GenBank/DDBJ databases">
        <authorList>
            <person name="Zhirakovskaya E."/>
        </authorList>
    </citation>
    <scope>NUCLEOTIDE SEQUENCE</scope>
</reference>
<dbReference type="PIRSF" id="PIRSF016482">
    <property type="entry name" value="PilO"/>
    <property type="match status" value="1"/>
</dbReference>
<gene>
    <name evidence="3" type="ORF">MNBD_GAMMA06-1362</name>
</gene>
<dbReference type="PANTHER" id="PTHR39555:SF1">
    <property type="entry name" value="TYPE IV PILUS INNER MEMBRANE COMPONENT PILO"/>
    <property type="match status" value="1"/>
</dbReference>